<dbReference type="RefSeq" id="WP_237768634.1">
    <property type="nucleotide sequence ID" value="NZ_FOOI01000003.1"/>
</dbReference>
<evidence type="ECO:0000313" key="5">
    <source>
        <dbReference type="Proteomes" id="UP000533017"/>
    </source>
</evidence>
<dbReference type="PANTHER" id="PTHR43610:SF1">
    <property type="entry name" value="N-ACETYLTRANSFERASE DOMAIN-CONTAINING PROTEIN"/>
    <property type="match status" value="1"/>
</dbReference>
<dbReference type="Pfam" id="PF13302">
    <property type="entry name" value="Acetyltransf_3"/>
    <property type="match status" value="1"/>
</dbReference>
<accession>A0A1I2N2Z7</accession>
<reference evidence="2 5" key="2">
    <citation type="submission" date="2020-07" db="EMBL/GenBank/DDBJ databases">
        <title>Sequencing the genomes of 1000 actinobacteria strains.</title>
        <authorList>
            <person name="Klenk H.-P."/>
        </authorList>
    </citation>
    <scope>NUCLEOTIDE SEQUENCE [LARGE SCALE GENOMIC DNA]</scope>
    <source>
        <strain evidence="2 5">DSM 45117</strain>
    </source>
</reference>
<dbReference type="PROSITE" id="PS51186">
    <property type="entry name" value="GNAT"/>
    <property type="match status" value="1"/>
</dbReference>
<keyword evidence="3" id="KW-0808">Transferase</keyword>
<dbReference type="SUPFAM" id="SSF55729">
    <property type="entry name" value="Acyl-CoA N-acyltransferases (Nat)"/>
    <property type="match status" value="1"/>
</dbReference>
<evidence type="ECO:0000313" key="3">
    <source>
        <dbReference type="EMBL" id="SFF95906.1"/>
    </source>
</evidence>
<proteinExistence type="predicted"/>
<evidence type="ECO:0000313" key="2">
    <source>
        <dbReference type="EMBL" id="NYH85799.1"/>
    </source>
</evidence>
<dbReference type="STRING" id="504797.SAMN05421678_10395"/>
<dbReference type="GO" id="GO:0016747">
    <property type="term" value="F:acyltransferase activity, transferring groups other than amino-acyl groups"/>
    <property type="evidence" value="ECO:0007669"/>
    <property type="project" value="InterPro"/>
</dbReference>
<dbReference type="InterPro" id="IPR016181">
    <property type="entry name" value="Acyl_CoA_acyltransferase"/>
</dbReference>
<dbReference type="Proteomes" id="UP000533017">
    <property type="component" value="Unassembled WGS sequence"/>
</dbReference>
<feature type="domain" description="N-acetyltransferase" evidence="1">
    <location>
        <begin position="21"/>
        <end position="192"/>
    </location>
</feature>
<keyword evidence="5" id="KW-1185">Reference proteome</keyword>
<sequence length="201" mass="22491">MTNELPVSAFSVKPTLVGKQVLLRPFLAEDTPVLRSMLRDVEIARLTGSVHAADQTDPWDETAEARMQAWYGSRNAQPDRLDLAVVDRRSGGCVGEVVLNQWDEPNRSCNIRIALVAGGQGRGLGTEAMRLMVGHGFEQLGLHRISLNVYDFNPRARRAYEKVGFVQEGARRDVLYVDGGWESDVLMSILAPDWERRRSVQ</sequence>
<dbReference type="EMBL" id="FOOI01000003">
    <property type="protein sequence ID" value="SFF95906.1"/>
    <property type="molecule type" value="Genomic_DNA"/>
</dbReference>
<dbReference type="Gene3D" id="3.40.630.30">
    <property type="match status" value="1"/>
</dbReference>
<dbReference type="EMBL" id="JACBZA010000001">
    <property type="protein sequence ID" value="NYH85799.1"/>
    <property type="molecule type" value="Genomic_DNA"/>
</dbReference>
<organism evidence="3 4">
    <name type="scientific">Actinopolymorpha cephalotaxi</name>
    <dbReference type="NCBI Taxonomy" id="504797"/>
    <lineage>
        <taxon>Bacteria</taxon>
        <taxon>Bacillati</taxon>
        <taxon>Actinomycetota</taxon>
        <taxon>Actinomycetes</taxon>
        <taxon>Propionibacteriales</taxon>
        <taxon>Actinopolymorphaceae</taxon>
        <taxon>Actinopolymorpha</taxon>
    </lineage>
</organism>
<protein>
    <submittedName>
        <fullName evidence="3">Protein N-acetyltransferase, RimJ/RimL family</fullName>
    </submittedName>
    <submittedName>
        <fullName evidence="2">RimJ/RimL family protein N-acetyltransferase</fullName>
    </submittedName>
</protein>
<dbReference type="InterPro" id="IPR000182">
    <property type="entry name" value="GNAT_dom"/>
</dbReference>
<dbReference type="PANTHER" id="PTHR43610">
    <property type="entry name" value="BLL6696 PROTEIN"/>
    <property type="match status" value="1"/>
</dbReference>
<name>A0A1I2N2Z7_9ACTN</name>
<gene>
    <name evidence="2" type="ORF">FHR37_004650</name>
    <name evidence="3" type="ORF">SAMN05421678_10395</name>
</gene>
<reference evidence="3 4" key="1">
    <citation type="submission" date="2016-10" db="EMBL/GenBank/DDBJ databases">
        <authorList>
            <person name="de Groot N.N."/>
        </authorList>
    </citation>
    <scope>NUCLEOTIDE SEQUENCE [LARGE SCALE GENOMIC DNA]</scope>
    <source>
        <strain evidence="3 4">CPCC 202808</strain>
    </source>
</reference>
<dbReference type="AlphaFoldDB" id="A0A1I2N2Z7"/>
<evidence type="ECO:0000313" key="4">
    <source>
        <dbReference type="Proteomes" id="UP000199052"/>
    </source>
</evidence>
<dbReference type="Proteomes" id="UP000199052">
    <property type="component" value="Unassembled WGS sequence"/>
</dbReference>
<evidence type="ECO:0000259" key="1">
    <source>
        <dbReference type="PROSITE" id="PS51186"/>
    </source>
</evidence>